<keyword evidence="2" id="KW-1185">Reference proteome</keyword>
<sequence>MDALRELDGLGGMRIPDTLQRSLFTQLFSEFDAFTGSLLKVIYKSKEDLLKGISRQITFADLLSYENLNDVKIDMLEKEIENFRRDGYVDQFIALENKFGLKLRGFSEWGEFIELSQRRNLIVHNGGIVNDQYLIICDKEKFQFIQRPNTGDILKPDGKYFTRATIIVSKVAFMLCHTLWSKIFPNQRLDAQEAANGSLYALLLDKRWSTAYEIGLFCLSEPMRSPIEDIDLRLRTINVAIAAKFSKNARRCEEIIKTLDWSASIRDFKLAISVLTERFDEASVLMKQIGKNGELVTQFGYHEWPLFYEFRKTEQFLNSYKEVYEVSFIAEEVRHSAEVAKANEEEFNKSVTDIVDVVPESIPKKRSRKTTSLQ</sequence>
<accession>A0ABR3G3H2</accession>
<name>A0ABR3G3H2_9PEZI</name>
<proteinExistence type="predicted"/>
<organism evidence="1 2">
    <name type="scientific">Discina gigas</name>
    <dbReference type="NCBI Taxonomy" id="1032678"/>
    <lineage>
        <taxon>Eukaryota</taxon>
        <taxon>Fungi</taxon>
        <taxon>Dikarya</taxon>
        <taxon>Ascomycota</taxon>
        <taxon>Pezizomycotina</taxon>
        <taxon>Pezizomycetes</taxon>
        <taxon>Pezizales</taxon>
        <taxon>Discinaceae</taxon>
        <taxon>Discina</taxon>
    </lineage>
</organism>
<gene>
    <name evidence="1" type="ORF">Q9L58_010675</name>
</gene>
<evidence type="ECO:0000313" key="2">
    <source>
        <dbReference type="Proteomes" id="UP001447188"/>
    </source>
</evidence>
<dbReference type="Proteomes" id="UP001447188">
    <property type="component" value="Unassembled WGS sequence"/>
</dbReference>
<evidence type="ECO:0000313" key="1">
    <source>
        <dbReference type="EMBL" id="KAL0630479.1"/>
    </source>
</evidence>
<dbReference type="EMBL" id="JBBBZM010000608">
    <property type="protein sequence ID" value="KAL0630479.1"/>
    <property type="molecule type" value="Genomic_DNA"/>
</dbReference>
<reference evidence="1 2" key="1">
    <citation type="submission" date="2024-02" db="EMBL/GenBank/DDBJ databases">
        <title>Discinaceae phylogenomics.</title>
        <authorList>
            <person name="Dirks A.C."/>
            <person name="James T.Y."/>
        </authorList>
    </citation>
    <scope>NUCLEOTIDE SEQUENCE [LARGE SCALE GENOMIC DNA]</scope>
    <source>
        <strain evidence="1 2">ACD0624</strain>
    </source>
</reference>
<comment type="caution">
    <text evidence="1">The sequence shown here is derived from an EMBL/GenBank/DDBJ whole genome shotgun (WGS) entry which is preliminary data.</text>
</comment>
<protein>
    <submittedName>
        <fullName evidence="1">Uncharacterized protein</fullName>
    </submittedName>
</protein>